<dbReference type="Gene3D" id="3.10.129.10">
    <property type="entry name" value="Hotdog Thioesterase"/>
    <property type="match status" value="1"/>
</dbReference>
<keyword evidence="4" id="KW-1185">Reference proteome</keyword>
<dbReference type="InterPro" id="IPR054357">
    <property type="entry name" value="MFE-2_N"/>
</dbReference>
<dbReference type="KEGG" id="llu:AKJ09_00854"/>
<dbReference type="AlphaFoldDB" id="A0A0K1PKY7"/>
<dbReference type="GO" id="GO:0044594">
    <property type="term" value="F:17-beta-hydroxysteroid dehydrogenase (NAD+) activity"/>
    <property type="evidence" value="ECO:0007669"/>
    <property type="project" value="TreeGrafter"/>
</dbReference>
<dbReference type="STRING" id="1391654.AKJ09_00854"/>
<feature type="domain" description="MaoC-like" evidence="1">
    <location>
        <begin position="158"/>
        <end position="267"/>
    </location>
</feature>
<protein>
    <submittedName>
        <fullName evidence="3">Putative (R)-specific enoyl-CoA hydratase</fullName>
    </submittedName>
</protein>
<dbReference type="RefSeq" id="WP_146645825.1">
    <property type="nucleotide sequence ID" value="NZ_CP012333.1"/>
</dbReference>
<organism evidence="3 4">
    <name type="scientific">Labilithrix luteola</name>
    <dbReference type="NCBI Taxonomy" id="1391654"/>
    <lineage>
        <taxon>Bacteria</taxon>
        <taxon>Pseudomonadati</taxon>
        <taxon>Myxococcota</taxon>
        <taxon>Polyangia</taxon>
        <taxon>Polyangiales</taxon>
        <taxon>Labilitrichaceae</taxon>
        <taxon>Labilithrix</taxon>
    </lineage>
</organism>
<dbReference type="GO" id="GO:0004300">
    <property type="term" value="F:enoyl-CoA hydratase activity"/>
    <property type="evidence" value="ECO:0007669"/>
    <property type="project" value="TreeGrafter"/>
</dbReference>
<accession>A0A0K1PKY7</accession>
<dbReference type="InterPro" id="IPR029069">
    <property type="entry name" value="HotDog_dom_sf"/>
</dbReference>
<dbReference type="GO" id="GO:0003857">
    <property type="term" value="F:(3S)-3-hydroxyacyl-CoA dehydrogenase (NAD+) activity"/>
    <property type="evidence" value="ECO:0007669"/>
    <property type="project" value="TreeGrafter"/>
</dbReference>
<gene>
    <name evidence="3" type="ORF">AKJ09_00854</name>
</gene>
<sequence length="282" mass="30548">MALDLSTVDKPGTPTAFTYTWKDVALYALGIGAKKDELDYVYEGRGPKVIPSFAVVPMFQPMFEMVAKTGGDLAMVVHGAQRVRLHGALAPSGTITTTAKIRGIYDMRKFAVVLIDAEGKDASGKLLFDTTSQIIFRGEGGWGGEPPPKEEKFVELPKGKPADFRIEETTSPEQALLYRLSGDVNPLHADPEFAARVGFTQGPILHGLCTYGYMVRHVAKGACGGDATKITGFEGQFRRPVWPGDTLVTEGWKVAPGKIALQVSVKERNENVMAGCWATVLE</sequence>
<feature type="domain" description="Peroxisomal multifunctional enzyme type 2-like N-terminal" evidence="2">
    <location>
        <begin position="17"/>
        <end position="138"/>
    </location>
</feature>
<dbReference type="SUPFAM" id="SSF54637">
    <property type="entry name" value="Thioesterase/thiol ester dehydrase-isomerase"/>
    <property type="match status" value="2"/>
</dbReference>
<dbReference type="OrthoDB" id="9800237at2"/>
<dbReference type="Pfam" id="PF01575">
    <property type="entry name" value="MaoC_dehydratas"/>
    <property type="match status" value="1"/>
</dbReference>
<dbReference type="Pfam" id="PF22622">
    <property type="entry name" value="MFE-2_hydrat-2_N"/>
    <property type="match status" value="1"/>
</dbReference>
<dbReference type="CDD" id="cd03448">
    <property type="entry name" value="HDE_HSD"/>
    <property type="match status" value="1"/>
</dbReference>
<reference evidence="3 4" key="1">
    <citation type="submission" date="2015-08" db="EMBL/GenBank/DDBJ databases">
        <authorList>
            <person name="Babu N.S."/>
            <person name="Beckwith C.J."/>
            <person name="Beseler K.G."/>
            <person name="Brison A."/>
            <person name="Carone J.V."/>
            <person name="Caskin T.P."/>
            <person name="Diamond M."/>
            <person name="Durham M.E."/>
            <person name="Foxe J.M."/>
            <person name="Go M."/>
            <person name="Henderson B.A."/>
            <person name="Jones I.B."/>
            <person name="McGettigan J.A."/>
            <person name="Micheletti S.J."/>
            <person name="Nasrallah M.E."/>
            <person name="Ortiz D."/>
            <person name="Piller C.R."/>
            <person name="Privatt S.R."/>
            <person name="Schneider S.L."/>
            <person name="Sharp S."/>
            <person name="Smith T.C."/>
            <person name="Stanton J.D."/>
            <person name="Ullery H.E."/>
            <person name="Wilson R.J."/>
            <person name="Serrano M.G."/>
            <person name="Buck G."/>
            <person name="Lee V."/>
            <person name="Wang Y."/>
            <person name="Carvalho R."/>
            <person name="Voegtly L."/>
            <person name="Shi R."/>
            <person name="Duckworth R."/>
            <person name="Johnson A."/>
            <person name="Loviza R."/>
            <person name="Walstead R."/>
            <person name="Shah Z."/>
            <person name="Kiflezghi M."/>
            <person name="Wade K."/>
            <person name="Ball S.L."/>
            <person name="Bradley K.W."/>
            <person name="Asai D.J."/>
            <person name="Bowman C.A."/>
            <person name="Russell D.A."/>
            <person name="Pope W.H."/>
            <person name="Jacobs-Sera D."/>
            <person name="Hendrix R.W."/>
            <person name="Hatfull G.F."/>
        </authorList>
    </citation>
    <scope>NUCLEOTIDE SEQUENCE [LARGE SCALE GENOMIC DNA]</scope>
    <source>
        <strain evidence="3 4">DSM 27648</strain>
    </source>
</reference>
<evidence type="ECO:0000259" key="1">
    <source>
        <dbReference type="Pfam" id="PF01575"/>
    </source>
</evidence>
<evidence type="ECO:0000313" key="3">
    <source>
        <dbReference type="EMBL" id="AKU94190.1"/>
    </source>
</evidence>
<name>A0A0K1PKY7_9BACT</name>
<evidence type="ECO:0000313" key="4">
    <source>
        <dbReference type="Proteomes" id="UP000064967"/>
    </source>
</evidence>
<evidence type="ECO:0000259" key="2">
    <source>
        <dbReference type="Pfam" id="PF22622"/>
    </source>
</evidence>
<dbReference type="InterPro" id="IPR002539">
    <property type="entry name" value="MaoC-like_dom"/>
</dbReference>
<dbReference type="PANTHER" id="PTHR13078">
    <property type="entry name" value="PEROXISOMAL MULTIFUNCTIONAL ENZYME TYPE 2-RELATED"/>
    <property type="match status" value="1"/>
</dbReference>
<proteinExistence type="predicted"/>
<dbReference type="EMBL" id="CP012333">
    <property type="protein sequence ID" value="AKU94190.1"/>
    <property type="molecule type" value="Genomic_DNA"/>
</dbReference>
<dbReference type="GO" id="GO:0006635">
    <property type="term" value="P:fatty acid beta-oxidation"/>
    <property type="evidence" value="ECO:0007669"/>
    <property type="project" value="TreeGrafter"/>
</dbReference>
<dbReference type="PANTHER" id="PTHR13078:SF56">
    <property type="entry name" value="PEROXISOMAL MULTIFUNCTIONAL ENZYME TYPE 2"/>
    <property type="match status" value="1"/>
</dbReference>
<dbReference type="Proteomes" id="UP000064967">
    <property type="component" value="Chromosome"/>
</dbReference>